<dbReference type="InterPro" id="IPR002781">
    <property type="entry name" value="TM_pro_TauE-like"/>
</dbReference>
<feature type="transmembrane region" description="Helical" evidence="8">
    <location>
        <begin position="78"/>
        <end position="94"/>
    </location>
</feature>
<feature type="transmembrane region" description="Helical" evidence="8">
    <location>
        <begin position="181"/>
        <end position="199"/>
    </location>
</feature>
<keyword evidence="10" id="KW-1185">Reference proteome</keyword>
<proteinExistence type="inferred from homology"/>
<dbReference type="Proteomes" id="UP001596137">
    <property type="component" value="Unassembled WGS sequence"/>
</dbReference>
<protein>
    <recommendedName>
        <fullName evidence="8">Probable membrane transporter protein</fullName>
    </recommendedName>
</protein>
<keyword evidence="4 8" id="KW-1003">Cell membrane</keyword>
<comment type="caution">
    <text evidence="9">The sequence shown here is derived from an EMBL/GenBank/DDBJ whole genome shotgun (WGS) entry which is preliminary data.</text>
</comment>
<dbReference type="Pfam" id="PF01925">
    <property type="entry name" value="TauE"/>
    <property type="match status" value="1"/>
</dbReference>
<accession>A0ABW1NJ03</accession>
<sequence>MTGLGDIALLAGAGLLAGVVGTAGGITSLISYPALLAVGLPALPANVANIVALVACWPGSALASQPELAGRGPWLRRWMPLSALGALAGSLLLLSTPSGVFARVVPFLVAAGSLALLAQPRLAALHRRGRPPGAGGVVLPLGLIAMSVYSGYFGAGAGVMVLALFLITSEPRLATANALKNMVLGAGTLVSAAAVAVLGPVDWTAVAPLGLGMFFGSTLGPRLARRLPATLLRRLVALIGIALAIQLWINPSG</sequence>
<evidence type="ECO:0000256" key="7">
    <source>
        <dbReference type="ARBA" id="ARBA00023136"/>
    </source>
</evidence>
<dbReference type="PANTHER" id="PTHR30269">
    <property type="entry name" value="TRANSMEMBRANE PROTEIN YFCA"/>
    <property type="match status" value="1"/>
</dbReference>
<name>A0ABW1NJ03_9ACTN</name>
<feature type="transmembrane region" description="Helical" evidence="8">
    <location>
        <begin position="205"/>
        <end position="224"/>
    </location>
</feature>
<feature type="transmembrane region" description="Helical" evidence="8">
    <location>
        <begin position="152"/>
        <end position="169"/>
    </location>
</feature>
<keyword evidence="3" id="KW-0813">Transport</keyword>
<keyword evidence="5 8" id="KW-0812">Transmembrane</keyword>
<dbReference type="InterPro" id="IPR052017">
    <property type="entry name" value="TSUP"/>
</dbReference>
<evidence type="ECO:0000256" key="4">
    <source>
        <dbReference type="ARBA" id="ARBA00022475"/>
    </source>
</evidence>
<dbReference type="PANTHER" id="PTHR30269:SF0">
    <property type="entry name" value="MEMBRANE TRANSPORTER PROTEIN YFCA-RELATED"/>
    <property type="match status" value="1"/>
</dbReference>
<evidence type="ECO:0000313" key="9">
    <source>
        <dbReference type="EMBL" id="MFC6082943.1"/>
    </source>
</evidence>
<keyword evidence="6 8" id="KW-1133">Transmembrane helix</keyword>
<keyword evidence="7 8" id="KW-0472">Membrane</keyword>
<gene>
    <name evidence="9" type="ORF">ACFP1K_17360</name>
</gene>
<dbReference type="EMBL" id="JBHSRF010000023">
    <property type="protein sequence ID" value="MFC6082943.1"/>
    <property type="molecule type" value="Genomic_DNA"/>
</dbReference>
<comment type="subcellular location">
    <subcellularLocation>
        <location evidence="1 8">Cell membrane</location>
        <topology evidence="1 8">Multi-pass membrane protein</topology>
    </subcellularLocation>
</comment>
<feature type="transmembrane region" description="Helical" evidence="8">
    <location>
        <begin position="231"/>
        <end position="249"/>
    </location>
</feature>
<comment type="similarity">
    <text evidence="2 8">Belongs to the 4-toluene sulfonate uptake permease (TSUP) (TC 2.A.102) family.</text>
</comment>
<feature type="transmembrane region" description="Helical" evidence="8">
    <location>
        <begin position="36"/>
        <end position="57"/>
    </location>
</feature>
<evidence type="ECO:0000256" key="1">
    <source>
        <dbReference type="ARBA" id="ARBA00004651"/>
    </source>
</evidence>
<evidence type="ECO:0000256" key="2">
    <source>
        <dbReference type="ARBA" id="ARBA00009142"/>
    </source>
</evidence>
<evidence type="ECO:0000256" key="3">
    <source>
        <dbReference type="ARBA" id="ARBA00022448"/>
    </source>
</evidence>
<reference evidence="10" key="1">
    <citation type="journal article" date="2019" name="Int. J. Syst. Evol. Microbiol.">
        <title>The Global Catalogue of Microorganisms (GCM) 10K type strain sequencing project: providing services to taxonomists for standard genome sequencing and annotation.</title>
        <authorList>
            <consortium name="The Broad Institute Genomics Platform"/>
            <consortium name="The Broad Institute Genome Sequencing Center for Infectious Disease"/>
            <person name="Wu L."/>
            <person name="Ma J."/>
        </authorList>
    </citation>
    <scope>NUCLEOTIDE SEQUENCE [LARGE SCALE GENOMIC DNA]</scope>
    <source>
        <strain evidence="10">JCM 30346</strain>
    </source>
</reference>
<dbReference type="RefSeq" id="WP_380754040.1">
    <property type="nucleotide sequence ID" value="NZ_JBHSRF010000023.1"/>
</dbReference>
<evidence type="ECO:0000256" key="6">
    <source>
        <dbReference type="ARBA" id="ARBA00022989"/>
    </source>
</evidence>
<organism evidence="9 10">
    <name type="scientific">Sphaerisporangium aureirubrum</name>
    <dbReference type="NCBI Taxonomy" id="1544736"/>
    <lineage>
        <taxon>Bacteria</taxon>
        <taxon>Bacillati</taxon>
        <taxon>Actinomycetota</taxon>
        <taxon>Actinomycetes</taxon>
        <taxon>Streptosporangiales</taxon>
        <taxon>Streptosporangiaceae</taxon>
        <taxon>Sphaerisporangium</taxon>
    </lineage>
</organism>
<evidence type="ECO:0000313" key="10">
    <source>
        <dbReference type="Proteomes" id="UP001596137"/>
    </source>
</evidence>
<evidence type="ECO:0000256" key="8">
    <source>
        <dbReference type="RuleBase" id="RU363041"/>
    </source>
</evidence>
<evidence type="ECO:0000256" key="5">
    <source>
        <dbReference type="ARBA" id="ARBA00022692"/>
    </source>
</evidence>
<feature type="transmembrane region" description="Helical" evidence="8">
    <location>
        <begin position="7"/>
        <end position="30"/>
    </location>
</feature>